<dbReference type="InterPro" id="IPR000477">
    <property type="entry name" value="RT_dom"/>
</dbReference>
<dbReference type="PANTHER" id="PTHR34047">
    <property type="entry name" value="NUCLEAR INTRON MATURASE 1, MITOCHONDRIAL-RELATED"/>
    <property type="match status" value="1"/>
</dbReference>
<keyword evidence="6 11" id="KW-0695">RNA-directed DNA polymerase</keyword>
<evidence type="ECO:0000256" key="4">
    <source>
        <dbReference type="ARBA" id="ARBA00022723"/>
    </source>
</evidence>
<dbReference type="InterPro" id="IPR051083">
    <property type="entry name" value="GrpII_Intron_Splice-Mob/Def"/>
</dbReference>
<dbReference type="KEGG" id="ttz:FHG85_03215"/>
<keyword evidence="3" id="KW-0548">Nucleotidyltransferase</keyword>
<dbReference type="EMBL" id="CP041345">
    <property type="protein sequence ID" value="QKG79312.1"/>
    <property type="molecule type" value="Genomic_DNA"/>
</dbReference>
<dbReference type="EC" id="2.7.7.49" evidence="1"/>
<keyword evidence="7" id="KW-0051">Antiviral defense</keyword>
<keyword evidence="2" id="KW-0808">Transferase</keyword>
<evidence type="ECO:0000256" key="5">
    <source>
        <dbReference type="ARBA" id="ARBA00022842"/>
    </source>
</evidence>
<keyword evidence="12" id="KW-1185">Reference proteome</keyword>
<evidence type="ECO:0000313" key="12">
    <source>
        <dbReference type="Proteomes" id="UP000500961"/>
    </source>
</evidence>
<dbReference type="GO" id="GO:0003964">
    <property type="term" value="F:RNA-directed DNA polymerase activity"/>
    <property type="evidence" value="ECO:0007669"/>
    <property type="project" value="UniProtKB-KW"/>
</dbReference>
<dbReference type="CDD" id="cd03487">
    <property type="entry name" value="RT_Bac_retron_II"/>
    <property type="match status" value="1"/>
</dbReference>
<sequence>MKVDKVHIEQLRKQFAEMQSKDDLLKLLNNAKKMLYGENSMPFQKKSLTYYANPDLCKKRYQTFTIKKKSGEDRIIHSPVSGLKSILRVLNFVLQCIYEPHKAATGFVLNKSIVDNAKKHLGQNYVYNIDLKDFFHSFDRNRVKIGFMYEPFNLKGDKESLAFLLACLCTHPLEVDGEIKTVLPQGSPTSPTLTNILCKKLDRRLTGLAKRFGATYTRYADDITFSSLHNIYKDDDFIKELKRIIEEDQKLVINPNKTRLQKAGYRQEATGLIVNEKVNVHRRYIKQIRMWLYYWEKYGYEKAEQIFKRDYIADKGHVKNMNAHLVNVLDGKLEFLKMVKGFKDSTYQGLKKRFDRLTKSENPIENNEIIEQNRTQEHLNVLSEDKKAIFHDPKLVINKLEQFTSDPIMKWLTHFWDTSPDINSESNSSTENYFKAVNSRYEEFVFLQKYNANLWWNVIYPFVFQKKISTNKEGKEIPFKWGKYGIKIGWQYPDSVINWIVENYDNKPHALKKTPFEMSISDDLVSAEANQKYRLMYGKEIRFFGDIINLFKREIAFREETRDFYYEINNLVLQELREFKVSGLETLKYESFTVYTVPVLKAIRRIFRMIQTRTENREVEISCNRLSNQNLILLKIIHIGSHPLKNSEHSKFMKPSGDLEEVIKPLISICDFEVAAHFTDGDFVLKYLYPNVKISHENSQFHIAEIKKEDCIVKGFTYILKFYLP</sequence>
<dbReference type="RefSeq" id="WP_173072943.1">
    <property type="nucleotide sequence ID" value="NZ_CP041345.1"/>
</dbReference>
<comment type="similarity">
    <text evidence="8">Belongs to the bacterial reverse transcriptase family.</text>
</comment>
<evidence type="ECO:0000256" key="3">
    <source>
        <dbReference type="ARBA" id="ARBA00022695"/>
    </source>
</evidence>
<keyword evidence="5" id="KW-0460">Magnesium</keyword>
<dbReference type="GO" id="GO:0046872">
    <property type="term" value="F:metal ion binding"/>
    <property type="evidence" value="ECO:0007669"/>
    <property type="project" value="UniProtKB-KW"/>
</dbReference>
<name>A0A7D3XCV0_9BACT</name>
<dbReference type="PRINTS" id="PR00866">
    <property type="entry name" value="RNADNAPOLMS"/>
</dbReference>
<dbReference type="AlphaFoldDB" id="A0A7D3XCV0"/>
<dbReference type="InterPro" id="IPR054731">
    <property type="entry name" value="HisKin-conflict"/>
</dbReference>
<evidence type="ECO:0000256" key="6">
    <source>
        <dbReference type="ARBA" id="ARBA00022918"/>
    </source>
</evidence>
<evidence type="ECO:0000256" key="7">
    <source>
        <dbReference type="ARBA" id="ARBA00023118"/>
    </source>
</evidence>
<dbReference type="PANTHER" id="PTHR34047:SF7">
    <property type="entry name" value="RNA-DIRECTED DNA POLYMERASE"/>
    <property type="match status" value="1"/>
</dbReference>
<dbReference type="GO" id="GO:0051607">
    <property type="term" value="P:defense response to virus"/>
    <property type="evidence" value="ECO:0007669"/>
    <property type="project" value="UniProtKB-KW"/>
</dbReference>
<protein>
    <recommendedName>
        <fullName evidence="1">RNA-directed DNA polymerase</fullName>
        <ecNumber evidence="1">2.7.7.49</ecNumber>
    </recommendedName>
</protein>
<dbReference type="InterPro" id="IPR043502">
    <property type="entry name" value="DNA/RNA_pol_sf"/>
</dbReference>
<keyword evidence="4" id="KW-0479">Metal-binding</keyword>
<evidence type="ECO:0000259" key="10">
    <source>
        <dbReference type="PROSITE" id="PS50878"/>
    </source>
</evidence>
<evidence type="ECO:0000256" key="2">
    <source>
        <dbReference type="ARBA" id="ARBA00022679"/>
    </source>
</evidence>
<dbReference type="GO" id="GO:0003723">
    <property type="term" value="F:RNA binding"/>
    <property type="evidence" value="ECO:0007669"/>
    <property type="project" value="InterPro"/>
</dbReference>
<reference evidence="11 12" key="1">
    <citation type="submission" date="2019-07" db="EMBL/GenBank/DDBJ databases">
        <title>Thalassofilum flectens gen. nov., sp. nov., a novel moderate thermophilic anaerobe from a shallow sea hot spring in Kunashir Island (Russia), representing a new family in the order Bacteroidales, and proposal of Thalassofilacea fam. nov.</title>
        <authorList>
            <person name="Kochetkova T.V."/>
            <person name="Podosokorskaya O.A."/>
            <person name="Novikov A."/>
            <person name="Elcheninov A.G."/>
            <person name="Toshchakov S.V."/>
            <person name="Kublanov I.V."/>
        </authorList>
    </citation>
    <scope>NUCLEOTIDE SEQUENCE [LARGE SCALE GENOMIC DNA]</scope>
    <source>
        <strain evidence="11 12">38-H</strain>
    </source>
</reference>
<dbReference type="InterPro" id="IPR000123">
    <property type="entry name" value="Reverse_transcriptase_msDNA"/>
</dbReference>
<organism evidence="11 12">
    <name type="scientific">Tenuifilum thalassicum</name>
    <dbReference type="NCBI Taxonomy" id="2590900"/>
    <lineage>
        <taxon>Bacteria</taxon>
        <taxon>Pseudomonadati</taxon>
        <taxon>Bacteroidota</taxon>
        <taxon>Bacteroidia</taxon>
        <taxon>Bacteroidales</taxon>
        <taxon>Tenuifilaceae</taxon>
        <taxon>Tenuifilum</taxon>
    </lineage>
</organism>
<evidence type="ECO:0000256" key="1">
    <source>
        <dbReference type="ARBA" id="ARBA00012493"/>
    </source>
</evidence>
<dbReference type="SUPFAM" id="SSF56672">
    <property type="entry name" value="DNA/RNA polymerases"/>
    <property type="match status" value="1"/>
</dbReference>
<evidence type="ECO:0000313" key="11">
    <source>
        <dbReference type="EMBL" id="QKG79312.1"/>
    </source>
</evidence>
<dbReference type="PROSITE" id="PS50878">
    <property type="entry name" value="RT_POL"/>
    <property type="match status" value="1"/>
</dbReference>
<dbReference type="Pfam" id="PF00078">
    <property type="entry name" value="RVT_1"/>
    <property type="match status" value="1"/>
</dbReference>
<evidence type="ECO:0000256" key="9">
    <source>
        <dbReference type="ARBA" id="ARBA00048173"/>
    </source>
</evidence>
<evidence type="ECO:0000256" key="8">
    <source>
        <dbReference type="ARBA" id="ARBA00034120"/>
    </source>
</evidence>
<feature type="domain" description="Reverse transcriptase" evidence="10">
    <location>
        <begin position="1"/>
        <end position="274"/>
    </location>
</feature>
<dbReference type="Pfam" id="PF22561">
    <property type="entry name" value="HisKin-conflict"/>
    <property type="match status" value="1"/>
</dbReference>
<accession>A0A7D3XCV0</accession>
<proteinExistence type="inferred from homology"/>
<dbReference type="Proteomes" id="UP000500961">
    <property type="component" value="Chromosome"/>
</dbReference>
<gene>
    <name evidence="11" type="ORF">FHG85_03215</name>
</gene>
<comment type="catalytic activity">
    <reaction evidence="9">
        <text>DNA(n) + a 2'-deoxyribonucleoside 5'-triphosphate = DNA(n+1) + diphosphate</text>
        <dbReference type="Rhea" id="RHEA:22508"/>
        <dbReference type="Rhea" id="RHEA-COMP:17339"/>
        <dbReference type="Rhea" id="RHEA-COMP:17340"/>
        <dbReference type="ChEBI" id="CHEBI:33019"/>
        <dbReference type="ChEBI" id="CHEBI:61560"/>
        <dbReference type="ChEBI" id="CHEBI:173112"/>
        <dbReference type="EC" id="2.7.7.49"/>
    </reaction>
</comment>